<name>A0A7S3QN56_DUNTE</name>
<feature type="region of interest" description="Disordered" evidence="1">
    <location>
        <begin position="63"/>
        <end position="200"/>
    </location>
</feature>
<dbReference type="PANTHER" id="PTHR21228">
    <property type="entry name" value="FAST LEU-RICH DOMAIN-CONTAINING"/>
    <property type="match status" value="1"/>
</dbReference>
<proteinExistence type="predicted"/>
<dbReference type="InterPro" id="IPR050870">
    <property type="entry name" value="FAST_kinase"/>
</dbReference>
<gene>
    <name evidence="3" type="ORF">DTER00134_LOCUS2454</name>
</gene>
<evidence type="ECO:0000313" key="3">
    <source>
        <dbReference type="EMBL" id="CAE0487408.1"/>
    </source>
</evidence>
<keyword evidence="2" id="KW-0732">Signal</keyword>
<feature type="signal peptide" evidence="2">
    <location>
        <begin position="1"/>
        <end position="17"/>
    </location>
</feature>
<evidence type="ECO:0000256" key="1">
    <source>
        <dbReference type="SAM" id="MobiDB-lite"/>
    </source>
</evidence>
<evidence type="ECO:0008006" key="4">
    <source>
        <dbReference type="Google" id="ProtNLM"/>
    </source>
</evidence>
<dbReference type="GO" id="GO:1901259">
    <property type="term" value="P:chloroplast rRNA processing"/>
    <property type="evidence" value="ECO:0007669"/>
    <property type="project" value="TreeGrafter"/>
</dbReference>
<dbReference type="GO" id="GO:0044528">
    <property type="term" value="P:regulation of mitochondrial mRNA stability"/>
    <property type="evidence" value="ECO:0007669"/>
    <property type="project" value="TreeGrafter"/>
</dbReference>
<dbReference type="GO" id="GO:0035770">
    <property type="term" value="C:ribonucleoprotein granule"/>
    <property type="evidence" value="ECO:0007669"/>
    <property type="project" value="TreeGrafter"/>
</dbReference>
<feature type="chain" id="PRO_5030906933" description="Tbc2 translation factor, chloroplastic" evidence="2">
    <location>
        <begin position="18"/>
        <end position="991"/>
    </location>
</feature>
<sequence>MMGLCLSTLFLHRSSHAHFGGRPFWPQSTTCGSSLCTRSRAPHKAGYLTAQRKVWKCISSSSVSSSSVSSSSSGKSSGSLLTLCADTPGGSDAPTEPHAEAPGSHDPPQLPMHFTDSLDSLAGGGTAPQAKDGPGGMTSQAKDGPWDSELVPRDAGRQEAPGSGDLWQARDGLREPGNGEGIASLASSRGGTSDGYADSSSLWSGGAEAVKDSRSHDWAAGADVDGNTQGAMLSVGPNVQHSMDIDPSRGSKGKELEWGNGGGLLTLPGATQAGSINSSWGSRSSSSSNSNWSGIPEAQVAAPGSDVLCDDKRCNDGQAGALDQMGTAISEATSTATGPDARPSVAQRADFEPFHLVNMAWGLARLQHNVPHAWSRTYHHALCYEWPRLQPHALSNAAWAAAVLGLDAGSQEVQAFCDACALRMGRANAYDLSTILWALATQEIRPSTQWMGRFLAATLRALPSAEPRHIARMLWALAKLQWKPAASWADRVFQQTELQAFDFDGHALSLMLWSVSSLGLKPPTEWLEMMLVAAFEGGLTDYGPQELTNLLASLGRLRFAPEYAWMDLFWAVSFYKLGQFKPQELVCILSAAVKIGHQPPPDWLAMYLKVVGRIMLHCISAREGTQGDQHGPRSRSILSDRFSKQQRWLVEADDLGSPLDLHGYSRILTSLAALEVSPSKRWMAAFFQATKPLLHSWQGSSSSSGSSRRNDEQGSATSNDGGGESLLHSTVRRSSTLSETEHGWQSEGSLHAVIADTGGQACAEQHQPGVLLGLACARGAGAPKACELENEESSSTADAGKPGAQDGVNGPVGSLGAHKEHDHYGSPQGLLEDEEVRKRATTKSSSSLHVSSKFGLVFEGLLTGLAVLHVQPPEDWLDAFFDASLPHVPYMHHRNLDGLAYSIAALEIRPRPAWASALVDAIEQQLTQAQAQGEKVDRTSLGKSLFGIHWLEGPNSPVYQRWRDADWIGSALELYAYKRRPVGRRQRVVKH</sequence>
<dbReference type="PANTHER" id="PTHR21228:SF40">
    <property type="entry name" value="LD45607P"/>
    <property type="match status" value="1"/>
</dbReference>
<dbReference type="GO" id="GO:0000963">
    <property type="term" value="P:mitochondrial RNA processing"/>
    <property type="evidence" value="ECO:0007669"/>
    <property type="project" value="TreeGrafter"/>
</dbReference>
<reference evidence="3" key="1">
    <citation type="submission" date="2021-01" db="EMBL/GenBank/DDBJ databases">
        <authorList>
            <person name="Corre E."/>
            <person name="Pelletier E."/>
            <person name="Niang G."/>
            <person name="Scheremetjew M."/>
            <person name="Finn R."/>
            <person name="Kale V."/>
            <person name="Holt S."/>
            <person name="Cochrane G."/>
            <person name="Meng A."/>
            <person name="Brown T."/>
            <person name="Cohen L."/>
        </authorList>
    </citation>
    <scope>NUCLEOTIDE SEQUENCE</scope>
    <source>
        <strain evidence="3">CCMP1320</strain>
    </source>
</reference>
<feature type="region of interest" description="Disordered" evidence="1">
    <location>
        <begin position="787"/>
        <end position="844"/>
    </location>
</feature>
<organism evidence="3">
    <name type="scientific">Dunaliella tertiolecta</name>
    <name type="common">Green alga</name>
    <dbReference type="NCBI Taxonomy" id="3047"/>
    <lineage>
        <taxon>Eukaryota</taxon>
        <taxon>Viridiplantae</taxon>
        <taxon>Chlorophyta</taxon>
        <taxon>core chlorophytes</taxon>
        <taxon>Chlorophyceae</taxon>
        <taxon>CS clade</taxon>
        <taxon>Chlamydomonadales</taxon>
        <taxon>Dunaliellaceae</taxon>
        <taxon>Dunaliella</taxon>
    </lineage>
</organism>
<feature type="compositionally biased region" description="Low complexity" evidence="1">
    <location>
        <begin position="63"/>
        <end position="79"/>
    </location>
</feature>
<dbReference type="AlphaFoldDB" id="A0A7S3QN56"/>
<dbReference type="GO" id="GO:0005759">
    <property type="term" value="C:mitochondrial matrix"/>
    <property type="evidence" value="ECO:0007669"/>
    <property type="project" value="TreeGrafter"/>
</dbReference>
<accession>A0A7S3QN56</accession>
<dbReference type="GO" id="GO:0009507">
    <property type="term" value="C:chloroplast"/>
    <property type="evidence" value="ECO:0007669"/>
    <property type="project" value="GOC"/>
</dbReference>
<feature type="region of interest" description="Disordered" evidence="1">
    <location>
        <begin position="696"/>
        <end position="745"/>
    </location>
</feature>
<evidence type="ECO:0000256" key="2">
    <source>
        <dbReference type="SAM" id="SignalP"/>
    </source>
</evidence>
<protein>
    <recommendedName>
        <fullName evidence="4">Tbc2 translation factor, chloroplastic</fullName>
    </recommendedName>
</protein>
<dbReference type="EMBL" id="HBIP01004960">
    <property type="protein sequence ID" value="CAE0487408.1"/>
    <property type="molecule type" value="Transcribed_RNA"/>
</dbReference>
<feature type="region of interest" description="Disordered" evidence="1">
    <location>
        <begin position="268"/>
        <end position="292"/>
    </location>
</feature>
<dbReference type="GO" id="GO:0003723">
    <property type="term" value="F:RNA binding"/>
    <property type="evidence" value="ECO:0007669"/>
    <property type="project" value="TreeGrafter"/>
</dbReference>
<feature type="compositionally biased region" description="Low complexity" evidence="1">
    <location>
        <begin position="274"/>
        <end position="292"/>
    </location>
</feature>